<sequence>MNSETFLKVADLKQSAICDPILATGDNSVTAAKDIKKPSVAARMGNRLKRLVS</sequence>
<accession>A0A9D4J535</accession>
<dbReference type="Proteomes" id="UP000828390">
    <property type="component" value="Unassembled WGS sequence"/>
</dbReference>
<evidence type="ECO:0000313" key="1">
    <source>
        <dbReference type="EMBL" id="KAH3795652.1"/>
    </source>
</evidence>
<dbReference type="AlphaFoldDB" id="A0A9D4J535"/>
<protein>
    <submittedName>
        <fullName evidence="1">Uncharacterized protein</fullName>
    </submittedName>
</protein>
<organism evidence="1 2">
    <name type="scientific">Dreissena polymorpha</name>
    <name type="common">Zebra mussel</name>
    <name type="synonym">Mytilus polymorpha</name>
    <dbReference type="NCBI Taxonomy" id="45954"/>
    <lineage>
        <taxon>Eukaryota</taxon>
        <taxon>Metazoa</taxon>
        <taxon>Spiralia</taxon>
        <taxon>Lophotrochozoa</taxon>
        <taxon>Mollusca</taxon>
        <taxon>Bivalvia</taxon>
        <taxon>Autobranchia</taxon>
        <taxon>Heteroconchia</taxon>
        <taxon>Euheterodonta</taxon>
        <taxon>Imparidentia</taxon>
        <taxon>Neoheterodontei</taxon>
        <taxon>Myida</taxon>
        <taxon>Dreissenoidea</taxon>
        <taxon>Dreissenidae</taxon>
        <taxon>Dreissena</taxon>
    </lineage>
</organism>
<dbReference type="EMBL" id="JAIWYP010000007">
    <property type="protein sequence ID" value="KAH3795652.1"/>
    <property type="molecule type" value="Genomic_DNA"/>
</dbReference>
<reference evidence="1" key="2">
    <citation type="submission" date="2020-11" db="EMBL/GenBank/DDBJ databases">
        <authorList>
            <person name="McCartney M.A."/>
            <person name="Auch B."/>
            <person name="Kono T."/>
            <person name="Mallez S."/>
            <person name="Becker A."/>
            <person name="Gohl D.M."/>
            <person name="Silverstein K.A.T."/>
            <person name="Koren S."/>
            <person name="Bechman K.B."/>
            <person name="Herman A."/>
            <person name="Abrahante J.E."/>
            <person name="Garbe J."/>
        </authorList>
    </citation>
    <scope>NUCLEOTIDE SEQUENCE</scope>
    <source>
        <strain evidence="1">Duluth1</strain>
        <tissue evidence="1">Whole animal</tissue>
    </source>
</reference>
<keyword evidence="2" id="KW-1185">Reference proteome</keyword>
<evidence type="ECO:0000313" key="2">
    <source>
        <dbReference type="Proteomes" id="UP000828390"/>
    </source>
</evidence>
<comment type="caution">
    <text evidence="1">The sequence shown here is derived from an EMBL/GenBank/DDBJ whole genome shotgun (WGS) entry which is preliminary data.</text>
</comment>
<proteinExistence type="predicted"/>
<reference evidence="1" key="1">
    <citation type="journal article" date="2019" name="bioRxiv">
        <title>The Genome of the Zebra Mussel, Dreissena polymorpha: A Resource for Invasive Species Research.</title>
        <authorList>
            <person name="McCartney M.A."/>
            <person name="Auch B."/>
            <person name="Kono T."/>
            <person name="Mallez S."/>
            <person name="Zhang Y."/>
            <person name="Obille A."/>
            <person name="Becker A."/>
            <person name="Abrahante J.E."/>
            <person name="Garbe J."/>
            <person name="Badalamenti J.P."/>
            <person name="Herman A."/>
            <person name="Mangelson H."/>
            <person name="Liachko I."/>
            <person name="Sullivan S."/>
            <person name="Sone E.D."/>
            <person name="Koren S."/>
            <person name="Silverstein K.A.T."/>
            <person name="Beckman K.B."/>
            <person name="Gohl D.M."/>
        </authorList>
    </citation>
    <scope>NUCLEOTIDE SEQUENCE</scope>
    <source>
        <strain evidence="1">Duluth1</strain>
        <tissue evidence="1">Whole animal</tissue>
    </source>
</reference>
<name>A0A9D4J535_DREPO</name>
<gene>
    <name evidence="1" type="ORF">DPMN_149207</name>
</gene>